<gene>
    <name evidence="1" type="ORF">BCV70DRAFT_119579</name>
</gene>
<accession>A0A317XQE2</accession>
<proteinExistence type="predicted"/>
<protein>
    <submittedName>
        <fullName evidence="1">Uncharacterized protein</fullName>
    </submittedName>
</protein>
<organism evidence="1 2">
    <name type="scientific">Testicularia cyperi</name>
    <dbReference type="NCBI Taxonomy" id="1882483"/>
    <lineage>
        <taxon>Eukaryota</taxon>
        <taxon>Fungi</taxon>
        <taxon>Dikarya</taxon>
        <taxon>Basidiomycota</taxon>
        <taxon>Ustilaginomycotina</taxon>
        <taxon>Ustilaginomycetes</taxon>
        <taxon>Ustilaginales</taxon>
        <taxon>Anthracoideaceae</taxon>
        <taxon>Testicularia</taxon>
    </lineage>
</organism>
<reference evidence="1 2" key="1">
    <citation type="journal article" date="2018" name="Mol. Biol. Evol.">
        <title>Broad Genomic Sampling Reveals a Smut Pathogenic Ancestry of the Fungal Clade Ustilaginomycotina.</title>
        <authorList>
            <person name="Kijpornyongpan T."/>
            <person name="Mondo S.J."/>
            <person name="Barry K."/>
            <person name="Sandor L."/>
            <person name="Lee J."/>
            <person name="Lipzen A."/>
            <person name="Pangilinan J."/>
            <person name="LaButti K."/>
            <person name="Hainaut M."/>
            <person name="Henrissat B."/>
            <person name="Grigoriev I.V."/>
            <person name="Spatafora J.W."/>
            <person name="Aime M.C."/>
        </authorList>
    </citation>
    <scope>NUCLEOTIDE SEQUENCE [LARGE SCALE GENOMIC DNA]</scope>
    <source>
        <strain evidence="1 2">MCA 3645</strain>
    </source>
</reference>
<evidence type="ECO:0000313" key="2">
    <source>
        <dbReference type="Proteomes" id="UP000246740"/>
    </source>
</evidence>
<dbReference type="Proteomes" id="UP000246740">
    <property type="component" value="Unassembled WGS sequence"/>
</dbReference>
<keyword evidence="2" id="KW-1185">Reference proteome</keyword>
<name>A0A317XQE2_9BASI</name>
<sequence>MRARDRGGSVQAKRAHRAGPNLVDEITKQALLDEDEFRAGSWMEGTYTERSLGTGAKACSEMLRYLTSAGNVLALHRLADGMRRAAVLGEGPCKSSFCSMRRDEHTRAVSYRGRLSPMQYSGCQVCLLGDREDGANYNVKGERAWAGLAAKGGIVRV</sequence>
<dbReference type="InParanoid" id="A0A317XQE2"/>
<dbReference type="EMBL" id="KZ819195">
    <property type="protein sequence ID" value="PWY99500.1"/>
    <property type="molecule type" value="Genomic_DNA"/>
</dbReference>
<dbReference type="AlphaFoldDB" id="A0A317XQE2"/>
<evidence type="ECO:0000313" key="1">
    <source>
        <dbReference type="EMBL" id="PWY99500.1"/>
    </source>
</evidence>